<dbReference type="Proteomes" id="UP000038040">
    <property type="component" value="Unplaced"/>
</dbReference>
<protein>
    <submittedName>
        <fullName evidence="5">Secreted protein</fullName>
    </submittedName>
</protein>
<gene>
    <name evidence="2" type="ORF">DME_LOCUS573</name>
</gene>
<organism evidence="3 5">
    <name type="scientific">Dracunculus medinensis</name>
    <name type="common">Guinea worm</name>
    <dbReference type="NCBI Taxonomy" id="318479"/>
    <lineage>
        <taxon>Eukaryota</taxon>
        <taxon>Metazoa</taxon>
        <taxon>Ecdysozoa</taxon>
        <taxon>Nematoda</taxon>
        <taxon>Chromadorea</taxon>
        <taxon>Rhabditida</taxon>
        <taxon>Spirurina</taxon>
        <taxon>Dracunculoidea</taxon>
        <taxon>Dracunculidae</taxon>
        <taxon>Dracunculus</taxon>
    </lineage>
</organism>
<keyword evidence="4" id="KW-1185">Reference proteome</keyword>
<dbReference type="AlphaFoldDB" id="A0A0N4UDP7"/>
<proteinExistence type="predicted"/>
<dbReference type="WBParaSite" id="DME_0000546701-mRNA-1">
    <property type="protein sequence ID" value="DME_0000546701-mRNA-1"/>
    <property type="gene ID" value="DME_0000546701"/>
</dbReference>
<evidence type="ECO:0000313" key="4">
    <source>
        <dbReference type="Proteomes" id="UP000274756"/>
    </source>
</evidence>
<evidence type="ECO:0000313" key="5">
    <source>
        <dbReference type="WBParaSite" id="DME_0000546701-mRNA-1"/>
    </source>
</evidence>
<dbReference type="OrthoDB" id="5874518at2759"/>
<name>A0A0N4UDP7_DRAME</name>
<reference evidence="5" key="1">
    <citation type="submission" date="2017-02" db="UniProtKB">
        <authorList>
            <consortium name="WormBaseParasite"/>
        </authorList>
    </citation>
    <scope>IDENTIFICATION</scope>
</reference>
<accession>A0A0N4UDP7</accession>
<evidence type="ECO:0000313" key="2">
    <source>
        <dbReference type="EMBL" id="VDN50600.1"/>
    </source>
</evidence>
<evidence type="ECO:0000256" key="1">
    <source>
        <dbReference type="SAM" id="MobiDB-lite"/>
    </source>
</evidence>
<feature type="region of interest" description="Disordered" evidence="1">
    <location>
        <begin position="26"/>
        <end position="45"/>
    </location>
</feature>
<sequence length="83" mass="8805">MFQDLSRPAVAADTLSTNVIAVGNSLSQQSNTSSGKKKKKGGRNNKCLVDGACLGFKSTADPNRVNIGEIDTIAPNVIDRSRR</sequence>
<dbReference type="EMBL" id="UYYG01000005">
    <property type="protein sequence ID" value="VDN50600.1"/>
    <property type="molecule type" value="Genomic_DNA"/>
</dbReference>
<evidence type="ECO:0000313" key="3">
    <source>
        <dbReference type="Proteomes" id="UP000038040"/>
    </source>
</evidence>
<reference evidence="2 4" key="2">
    <citation type="submission" date="2018-11" db="EMBL/GenBank/DDBJ databases">
        <authorList>
            <consortium name="Pathogen Informatics"/>
        </authorList>
    </citation>
    <scope>NUCLEOTIDE SEQUENCE [LARGE SCALE GENOMIC DNA]</scope>
</reference>
<dbReference type="Proteomes" id="UP000274756">
    <property type="component" value="Unassembled WGS sequence"/>
</dbReference>